<keyword evidence="1" id="KW-0328">Glycosyltransferase</keyword>
<name>A0A1B6NR81_9ZZZZ</name>
<reference evidence="1" key="1">
    <citation type="submission" date="2013-11" db="EMBL/GenBank/DDBJ databases">
        <title>Microbial diversity, functional groups and degradation webs in Northern and Southern Mediterranean and Red Sea marine crude oil polluted sites.</title>
        <authorList>
            <person name="Daffonchio D."/>
            <person name="Mapelli F."/>
            <person name="Ferrer M."/>
            <person name="Richter M."/>
            <person name="Cherif A."/>
            <person name="Malkawi H.I."/>
            <person name="Yakimov M.M."/>
            <person name="Abdel-Fattah Y.R."/>
            <person name="Blaghen M."/>
            <person name="Golyshin P.N."/>
            <person name="Kalogerakis N."/>
            <person name="Boon N."/>
            <person name="Magagnini M."/>
            <person name="Fava F."/>
        </authorList>
    </citation>
    <scope>NUCLEOTIDE SEQUENCE</scope>
</reference>
<dbReference type="AlphaFoldDB" id="A0A1B6NR81"/>
<proteinExistence type="predicted"/>
<comment type="caution">
    <text evidence="1">The sequence shown here is derived from an EMBL/GenBank/DDBJ whole genome shotgun (WGS) entry which is preliminary data.</text>
</comment>
<dbReference type="Gene3D" id="3.40.50.2000">
    <property type="entry name" value="Glycogen Phosphorylase B"/>
    <property type="match status" value="1"/>
</dbReference>
<gene>
    <name evidence="1" type="ORF">MGSAQ_002548</name>
</gene>
<accession>A0A1B6NR81</accession>
<dbReference type="InterPro" id="IPR050194">
    <property type="entry name" value="Glycosyltransferase_grp1"/>
</dbReference>
<dbReference type="EMBL" id="AYSL01001460">
    <property type="protein sequence ID" value="KTF05959.1"/>
    <property type="molecule type" value="Genomic_DNA"/>
</dbReference>
<evidence type="ECO:0000313" key="1">
    <source>
        <dbReference type="EMBL" id="KTF05959.1"/>
    </source>
</evidence>
<sequence length="83" mass="9343">MHGEVLDEDAIYERQDILLINSTTEGLPMSLLEAMARGIPAISTSVGQIPRLIQHGENGFIYNVDDIECWYTLLLSQLHNRDS</sequence>
<keyword evidence="1" id="KW-0808">Transferase</keyword>
<dbReference type="Pfam" id="PF13692">
    <property type="entry name" value="Glyco_trans_1_4"/>
    <property type="match status" value="1"/>
</dbReference>
<organism evidence="1">
    <name type="scientific">marine sediment metagenome</name>
    <dbReference type="NCBI Taxonomy" id="412755"/>
    <lineage>
        <taxon>unclassified sequences</taxon>
        <taxon>metagenomes</taxon>
        <taxon>ecological metagenomes</taxon>
    </lineage>
</organism>
<dbReference type="PANTHER" id="PTHR45947">
    <property type="entry name" value="SULFOQUINOVOSYL TRANSFERASE SQD2"/>
    <property type="match status" value="1"/>
</dbReference>
<dbReference type="PANTHER" id="PTHR45947:SF3">
    <property type="entry name" value="SULFOQUINOVOSYL TRANSFERASE SQD2"/>
    <property type="match status" value="1"/>
</dbReference>
<dbReference type="GO" id="GO:0016757">
    <property type="term" value="F:glycosyltransferase activity"/>
    <property type="evidence" value="ECO:0007669"/>
    <property type="project" value="UniProtKB-KW"/>
</dbReference>
<dbReference type="EC" id="2.4.-.-" evidence="1"/>
<protein>
    <submittedName>
        <fullName evidence="1">Glycosyl transferase, group 1 domain protein</fullName>
        <ecNumber evidence="1">2.4.-.-</ecNumber>
    </submittedName>
</protein>
<feature type="non-terminal residue" evidence="1">
    <location>
        <position position="83"/>
    </location>
</feature>
<dbReference type="SUPFAM" id="SSF53756">
    <property type="entry name" value="UDP-Glycosyltransferase/glycogen phosphorylase"/>
    <property type="match status" value="1"/>
</dbReference>